<dbReference type="GO" id="GO:0051287">
    <property type="term" value="F:NAD binding"/>
    <property type="evidence" value="ECO:0007669"/>
    <property type="project" value="InterPro"/>
</dbReference>
<feature type="domain" description="D-isomer specific 2-hydroxyacid dehydrogenase NAD-binding" evidence="6">
    <location>
        <begin position="110"/>
        <end position="284"/>
    </location>
</feature>
<reference evidence="7 8" key="1">
    <citation type="submission" date="2018-06" db="EMBL/GenBank/DDBJ databases">
        <title>Three novel Pseudomonas species isolated from symptomatic oak.</title>
        <authorList>
            <person name="Bueno-Gonzalez V."/>
            <person name="Brady C."/>
        </authorList>
    </citation>
    <scope>NUCLEOTIDE SEQUENCE [LARGE SCALE GENOMIC DNA]</scope>
    <source>
        <strain evidence="7 8">P9A</strain>
    </source>
</reference>
<protein>
    <submittedName>
        <fullName evidence="7">Hydroxyacid dehydrogenase</fullName>
    </submittedName>
</protein>
<evidence type="ECO:0000259" key="5">
    <source>
        <dbReference type="Pfam" id="PF00389"/>
    </source>
</evidence>
<dbReference type="InterPro" id="IPR029753">
    <property type="entry name" value="D-isomer_DH_CS"/>
</dbReference>
<dbReference type="AlphaFoldDB" id="A0A4V2KAS8"/>
<dbReference type="Pfam" id="PF00389">
    <property type="entry name" value="2-Hacid_dh"/>
    <property type="match status" value="1"/>
</dbReference>
<dbReference type="FunFam" id="3.40.50.720:FF:000203">
    <property type="entry name" value="D-3-phosphoglycerate dehydrogenase (SerA)"/>
    <property type="match status" value="1"/>
</dbReference>
<organism evidence="7 8">
    <name type="scientific">Phytopseudomonas daroniae</name>
    <dbReference type="NCBI Taxonomy" id="2487519"/>
    <lineage>
        <taxon>Bacteria</taxon>
        <taxon>Pseudomonadati</taxon>
        <taxon>Pseudomonadota</taxon>
        <taxon>Gammaproteobacteria</taxon>
        <taxon>Pseudomonadales</taxon>
        <taxon>Pseudomonadaceae</taxon>
        <taxon>Phytopseudomonas</taxon>
    </lineage>
</organism>
<dbReference type="GO" id="GO:0016616">
    <property type="term" value="F:oxidoreductase activity, acting on the CH-OH group of donors, NAD or NADP as acceptor"/>
    <property type="evidence" value="ECO:0007669"/>
    <property type="project" value="InterPro"/>
</dbReference>
<evidence type="ECO:0000256" key="4">
    <source>
        <dbReference type="RuleBase" id="RU003719"/>
    </source>
</evidence>
<dbReference type="PANTHER" id="PTHR42789:SF1">
    <property type="entry name" value="D-ISOMER SPECIFIC 2-HYDROXYACID DEHYDROGENASE FAMILY PROTEIN (AFU_ORTHOLOGUE AFUA_6G10090)"/>
    <property type="match status" value="1"/>
</dbReference>
<proteinExistence type="inferred from homology"/>
<dbReference type="InterPro" id="IPR036291">
    <property type="entry name" value="NAD(P)-bd_dom_sf"/>
</dbReference>
<dbReference type="RefSeq" id="WP_131179957.1">
    <property type="nucleotide sequence ID" value="NZ_QJUI01000008.1"/>
</dbReference>
<gene>
    <name evidence="7" type="ORF">DNK06_10350</name>
</gene>
<dbReference type="PANTHER" id="PTHR42789">
    <property type="entry name" value="D-ISOMER SPECIFIC 2-HYDROXYACID DEHYDROGENASE FAMILY PROTEIN (AFU_ORTHOLOGUE AFUA_6G10090)"/>
    <property type="match status" value="1"/>
</dbReference>
<sequence>MPHTILITAPKLSAAGIDLLEQAGCRLLFVSDQNDSTAIARLLASEPVDAIVSRTMRLDAAAIAQCPSLKVIAKHGVGVSNIDVEAATARGVPVFVTPAANAQSVAELSIGLMLAAARRIARFDRDLRAGQWLRAGDGQQLAGRTLGLVGFGQIGQRVARVALALDMRVQAFDPGLGGVSPVAGVAVRDSLDALLPDCHVLSLHCPLTAATRGMLGRAQLARLQPAALVINTARGELIDEAALLDALASGQVAAAGLDTFCQEPLLPGNPLFAHPHVVMTPHIGGSTPDALAAMAAGAARHVLAWLNGESPLRSACINPHVLPQEEFVS</sequence>
<dbReference type="SUPFAM" id="SSF52283">
    <property type="entry name" value="Formate/glycerate dehydrogenase catalytic domain-like"/>
    <property type="match status" value="1"/>
</dbReference>
<evidence type="ECO:0000313" key="7">
    <source>
        <dbReference type="EMBL" id="TBU80172.1"/>
    </source>
</evidence>
<dbReference type="CDD" id="cd12173">
    <property type="entry name" value="PGDH_4"/>
    <property type="match status" value="1"/>
</dbReference>
<dbReference type="InterPro" id="IPR050857">
    <property type="entry name" value="D-2-hydroxyacid_DH"/>
</dbReference>
<feature type="domain" description="D-isomer specific 2-hydroxyacid dehydrogenase catalytic" evidence="5">
    <location>
        <begin position="7"/>
        <end position="312"/>
    </location>
</feature>
<name>A0A4V2KAS8_9GAMM</name>
<dbReference type="InterPro" id="IPR006140">
    <property type="entry name" value="D-isomer_DH_NAD-bd"/>
</dbReference>
<dbReference type="Proteomes" id="UP000292302">
    <property type="component" value="Unassembled WGS sequence"/>
</dbReference>
<dbReference type="OrthoDB" id="9805416at2"/>
<comment type="similarity">
    <text evidence="1 4">Belongs to the D-isomer specific 2-hydroxyacid dehydrogenase family.</text>
</comment>
<dbReference type="Gene3D" id="3.40.50.720">
    <property type="entry name" value="NAD(P)-binding Rossmann-like Domain"/>
    <property type="match status" value="2"/>
</dbReference>
<keyword evidence="2 4" id="KW-0560">Oxidoreductase</keyword>
<dbReference type="Pfam" id="PF02826">
    <property type="entry name" value="2-Hacid_dh_C"/>
    <property type="match status" value="1"/>
</dbReference>
<evidence type="ECO:0000256" key="3">
    <source>
        <dbReference type="ARBA" id="ARBA00023027"/>
    </source>
</evidence>
<dbReference type="InterPro" id="IPR006139">
    <property type="entry name" value="D-isomer_2_OHA_DH_cat_dom"/>
</dbReference>
<dbReference type="EMBL" id="QJUI01000008">
    <property type="protein sequence ID" value="TBU80172.1"/>
    <property type="molecule type" value="Genomic_DNA"/>
</dbReference>
<keyword evidence="3" id="KW-0520">NAD</keyword>
<evidence type="ECO:0000256" key="2">
    <source>
        <dbReference type="ARBA" id="ARBA00023002"/>
    </source>
</evidence>
<evidence type="ECO:0000313" key="8">
    <source>
        <dbReference type="Proteomes" id="UP000292302"/>
    </source>
</evidence>
<evidence type="ECO:0000256" key="1">
    <source>
        <dbReference type="ARBA" id="ARBA00005854"/>
    </source>
</evidence>
<evidence type="ECO:0000259" key="6">
    <source>
        <dbReference type="Pfam" id="PF02826"/>
    </source>
</evidence>
<dbReference type="PROSITE" id="PS00670">
    <property type="entry name" value="D_2_HYDROXYACID_DH_2"/>
    <property type="match status" value="1"/>
</dbReference>
<dbReference type="SUPFAM" id="SSF51735">
    <property type="entry name" value="NAD(P)-binding Rossmann-fold domains"/>
    <property type="match status" value="1"/>
</dbReference>
<accession>A0A4V2KAS8</accession>
<keyword evidence="8" id="KW-1185">Reference proteome</keyword>
<comment type="caution">
    <text evidence="7">The sequence shown here is derived from an EMBL/GenBank/DDBJ whole genome shotgun (WGS) entry which is preliminary data.</text>
</comment>